<evidence type="ECO:0000256" key="2">
    <source>
        <dbReference type="ARBA" id="ARBA00022475"/>
    </source>
</evidence>
<dbReference type="FunFam" id="2.10.25.10:FF:000279">
    <property type="entry name" value="Neurogenic locus notch 1"/>
    <property type="match status" value="1"/>
</dbReference>
<evidence type="ECO:0000256" key="8">
    <source>
        <dbReference type="ARBA" id="ARBA00023180"/>
    </source>
</evidence>
<evidence type="ECO:0000313" key="12">
    <source>
        <dbReference type="RefSeq" id="XP_026541985.1"/>
    </source>
</evidence>
<dbReference type="PROSITE" id="PS00010">
    <property type="entry name" value="ASX_HYDROXYL"/>
    <property type="match status" value="3"/>
</dbReference>
<protein>
    <submittedName>
        <fullName evidence="12">Cubilin-like</fullName>
    </submittedName>
</protein>
<dbReference type="InterPro" id="IPR000152">
    <property type="entry name" value="EGF-type_Asp/Asn_hydroxyl_site"/>
</dbReference>
<dbReference type="InterPro" id="IPR000742">
    <property type="entry name" value="EGF"/>
</dbReference>
<keyword evidence="2" id="KW-1003">Cell membrane</keyword>
<dbReference type="GeneID" id="113424485"/>
<evidence type="ECO:0000256" key="1">
    <source>
        <dbReference type="ARBA" id="ARBA00004236"/>
    </source>
</evidence>
<dbReference type="FunFam" id="2.10.25.10:FF:000038">
    <property type="entry name" value="Fibrillin 2"/>
    <property type="match status" value="1"/>
</dbReference>
<evidence type="ECO:0000256" key="6">
    <source>
        <dbReference type="ARBA" id="ARBA00023136"/>
    </source>
</evidence>
<keyword evidence="3 9" id="KW-0245">EGF-like domain</keyword>
<feature type="domain" description="EGF-like" evidence="10">
    <location>
        <begin position="263"/>
        <end position="299"/>
    </location>
</feature>
<dbReference type="InterPro" id="IPR049883">
    <property type="entry name" value="NOTCH1_EGF-like"/>
</dbReference>
<dbReference type="InterPro" id="IPR009030">
    <property type="entry name" value="Growth_fac_rcpt_cys_sf"/>
</dbReference>
<feature type="domain" description="EGF-like" evidence="10">
    <location>
        <begin position="309"/>
        <end position="345"/>
    </location>
</feature>
<keyword evidence="11" id="KW-1185">Reference proteome</keyword>
<comment type="caution">
    <text evidence="9">Lacks conserved residue(s) required for the propagation of feature annotation.</text>
</comment>
<evidence type="ECO:0000313" key="11">
    <source>
        <dbReference type="Proteomes" id="UP000504612"/>
    </source>
</evidence>
<organism evidence="11 12">
    <name type="scientific">Notechis scutatus</name>
    <name type="common">mainland tiger snake</name>
    <dbReference type="NCBI Taxonomy" id="8663"/>
    <lineage>
        <taxon>Eukaryota</taxon>
        <taxon>Metazoa</taxon>
        <taxon>Chordata</taxon>
        <taxon>Craniata</taxon>
        <taxon>Vertebrata</taxon>
        <taxon>Euteleostomi</taxon>
        <taxon>Lepidosauria</taxon>
        <taxon>Squamata</taxon>
        <taxon>Bifurcata</taxon>
        <taxon>Unidentata</taxon>
        <taxon>Episquamata</taxon>
        <taxon>Toxicofera</taxon>
        <taxon>Serpentes</taxon>
        <taxon>Colubroidea</taxon>
        <taxon>Elapidae</taxon>
        <taxon>Hydrophiinae</taxon>
        <taxon>Notechis</taxon>
    </lineage>
</organism>
<evidence type="ECO:0000256" key="7">
    <source>
        <dbReference type="ARBA" id="ARBA00023157"/>
    </source>
</evidence>
<dbReference type="SMART" id="SM00179">
    <property type="entry name" value="EGF_CA"/>
    <property type="match status" value="5"/>
</dbReference>
<dbReference type="PANTHER" id="PTHR47761">
    <property type="entry name" value="C-TYPE LECTIN-RELATED"/>
    <property type="match status" value="1"/>
</dbReference>
<evidence type="ECO:0000256" key="3">
    <source>
        <dbReference type="ARBA" id="ARBA00022536"/>
    </source>
</evidence>
<dbReference type="Pfam" id="PF12947">
    <property type="entry name" value="EGF_3"/>
    <property type="match status" value="1"/>
</dbReference>
<dbReference type="Gene3D" id="2.10.25.10">
    <property type="entry name" value="Laminin"/>
    <property type="match status" value="5"/>
</dbReference>
<dbReference type="Pfam" id="PF00008">
    <property type="entry name" value="EGF"/>
    <property type="match status" value="2"/>
</dbReference>
<dbReference type="PROSITE" id="PS50026">
    <property type="entry name" value="EGF_3"/>
    <property type="match status" value="4"/>
</dbReference>
<dbReference type="SUPFAM" id="SSF57196">
    <property type="entry name" value="EGF/Laminin"/>
    <property type="match status" value="3"/>
</dbReference>
<dbReference type="FunFam" id="2.10.25.10:FF:000061">
    <property type="entry name" value="Delta-like protein"/>
    <property type="match status" value="1"/>
</dbReference>
<sequence>MSSEGGNLVFYTGSTKNIEFRTGSQGRIKLNEEDLADVFSQIQRNKDEILELKRLTNTPLNLSSEIIQLQSQIVNIEDRLYNLELTFFKKACNSNPCQNSGTCINLLDAFFCLCPNNWQGPDCSVDVNECQIYEGTFLGCQNGATCINKPGNYSCICTPETYGQYCTSEFDDCQGGSSLLCGHGVCVDGNREQHNQPSYTCICDDGWMSPPGSLACNADIDECSLPNPPCSVNPPVRCINMRGFYFCDPCPAGYEGDGKVCTLINICSVDNGGCHPLAVCNNISGTVPNCVCPDGYTGNGYGSNGCFALSTICQTHNPCVNGQCLDTAFGYNCECDPGWIGINCSEKIGECSRNPCYCGGGCITGVNGYTRECKVVGLDCSIKYPAE</sequence>
<feature type="disulfide bond" evidence="9">
    <location>
        <begin position="114"/>
        <end position="123"/>
    </location>
</feature>
<keyword evidence="5" id="KW-0677">Repeat</keyword>
<feature type="domain" description="EGF-like" evidence="10">
    <location>
        <begin position="126"/>
        <end position="167"/>
    </location>
</feature>
<dbReference type="KEGG" id="nss:113424485"/>
<dbReference type="CDD" id="cd00054">
    <property type="entry name" value="EGF_CA"/>
    <property type="match status" value="3"/>
</dbReference>
<gene>
    <name evidence="12" type="primary">LOC113424485</name>
</gene>
<dbReference type="RefSeq" id="XP_026541985.1">
    <property type="nucleotide sequence ID" value="XM_026686200.1"/>
</dbReference>
<dbReference type="PANTHER" id="PTHR47761:SF1">
    <property type="entry name" value="C-TYPE LECTIN-RELATED"/>
    <property type="match status" value="1"/>
</dbReference>
<keyword evidence="8" id="KW-0325">Glycoprotein</keyword>
<dbReference type="PROSITE" id="PS01187">
    <property type="entry name" value="EGF_CA"/>
    <property type="match status" value="2"/>
</dbReference>
<feature type="disulfide bond" evidence="9">
    <location>
        <begin position="335"/>
        <end position="344"/>
    </location>
</feature>
<dbReference type="AlphaFoldDB" id="A0A6J1VGH8"/>
<dbReference type="Proteomes" id="UP000504612">
    <property type="component" value="Unplaced"/>
</dbReference>
<dbReference type="PROSITE" id="PS01186">
    <property type="entry name" value="EGF_2"/>
    <property type="match status" value="1"/>
</dbReference>
<reference evidence="12" key="1">
    <citation type="submission" date="2025-08" db="UniProtKB">
        <authorList>
            <consortium name="RefSeq"/>
        </authorList>
    </citation>
    <scope>IDENTIFICATION</scope>
</reference>
<feature type="domain" description="EGF-like" evidence="10">
    <location>
        <begin position="88"/>
        <end position="124"/>
    </location>
</feature>
<dbReference type="InterPro" id="IPR053119">
    <property type="entry name" value="Cubilin_domain"/>
</dbReference>
<evidence type="ECO:0000256" key="4">
    <source>
        <dbReference type="ARBA" id="ARBA00022729"/>
    </source>
</evidence>
<keyword evidence="4" id="KW-0732">Signal</keyword>
<dbReference type="InterPro" id="IPR013032">
    <property type="entry name" value="EGF-like_CS"/>
</dbReference>
<keyword evidence="7 9" id="KW-1015">Disulfide bond</keyword>
<dbReference type="Pfam" id="PF12661">
    <property type="entry name" value="hEGF"/>
    <property type="match status" value="1"/>
</dbReference>
<dbReference type="InterPro" id="IPR018097">
    <property type="entry name" value="EGF_Ca-bd_CS"/>
</dbReference>
<dbReference type="InterPro" id="IPR001881">
    <property type="entry name" value="EGF-like_Ca-bd_dom"/>
</dbReference>
<dbReference type="FunFam" id="2.10.25.10:FF:000260">
    <property type="entry name" value="Notch receptor 4"/>
    <property type="match status" value="1"/>
</dbReference>
<evidence type="ECO:0000259" key="10">
    <source>
        <dbReference type="PROSITE" id="PS50026"/>
    </source>
</evidence>
<keyword evidence="6" id="KW-0472">Membrane</keyword>
<comment type="subcellular location">
    <subcellularLocation>
        <location evidence="1">Cell membrane</location>
    </subcellularLocation>
</comment>
<evidence type="ECO:0000256" key="9">
    <source>
        <dbReference type="PROSITE-ProRule" id="PRU00076"/>
    </source>
</evidence>
<dbReference type="SMART" id="SM00181">
    <property type="entry name" value="EGF"/>
    <property type="match status" value="6"/>
</dbReference>
<proteinExistence type="predicted"/>
<dbReference type="SUPFAM" id="SSF57184">
    <property type="entry name" value="Growth factor receptor domain"/>
    <property type="match status" value="1"/>
</dbReference>
<accession>A0A6J1VGH8</accession>
<dbReference type="PROSITE" id="PS00022">
    <property type="entry name" value="EGF_1"/>
    <property type="match status" value="3"/>
</dbReference>
<dbReference type="Pfam" id="PF07645">
    <property type="entry name" value="EGF_CA"/>
    <property type="match status" value="1"/>
</dbReference>
<evidence type="ECO:0000256" key="5">
    <source>
        <dbReference type="ARBA" id="ARBA00022737"/>
    </source>
</evidence>
<dbReference type="CDD" id="cd22201">
    <property type="entry name" value="cubilin_NTD"/>
    <property type="match status" value="1"/>
</dbReference>
<feature type="disulfide bond" evidence="9">
    <location>
        <begin position="157"/>
        <end position="166"/>
    </location>
</feature>
<dbReference type="InterPro" id="IPR024731">
    <property type="entry name" value="NELL2-like_EGF"/>
</dbReference>
<dbReference type="GO" id="GO:0005886">
    <property type="term" value="C:plasma membrane"/>
    <property type="evidence" value="ECO:0007669"/>
    <property type="project" value="UniProtKB-SubCell"/>
</dbReference>
<name>A0A6J1VGH8_9SAUR</name>
<dbReference type="GO" id="GO:0005509">
    <property type="term" value="F:calcium ion binding"/>
    <property type="evidence" value="ECO:0007669"/>
    <property type="project" value="InterPro"/>
</dbReference>